<evidence type="ECO:0000256" key="14">
    <source>
        <dbReference type="PIRSR" id="PIRSR000294-2"/>
    </source>
</evidence>
<dbReference type="InterPro" id="IPR004852">
    <property type="entry name" value="Di-haem_cyt_c_peroxidsae"/>
</dbReference>
<dbReference type="GO" id="GO:0046872">
    <property type="term" value="F:metal ion binding"/>
    <property type="evidence" value="ECO:0007669"/>
    <property type="project" value="UniProtKB-KW"/>
</dbReference>
<dbReference type="FunFam" id="1.10.760.10:FF:000019">
    <property type="entry name" value="Di-heme cytochrome C peroxidase"/>
    <property type="match status" value="1"/>
</dbReference>
<evidence type="ECO:0000313" key="17">
    <source>
        <dbReference type="Proteomes" id="UP000280188"/>
    </source>
</evidence>
<evidence type="ECO:0000256" key="11">
    <source>
        <dbReference type="ARBA" id="ARBA00058991"/>
    </source>
</evidence>
<keyword evidence="7" id="KW-0574">Periplasm</keyword>
<feature type="binding site" description="axial binding residue" evidence="14">
    <location>
        <position position="229"/>
    </location>
    <ligand>
        <name>heme c</name>
        <dbReference type="ChEBI" id="CHEBI:61717"/>
        <label>2</label>
    </ligand>
    <ligandPart>
        <name>Fe</name>
        <dbReference type="ChEBI" id="CHEBI:18248"/>
    </ligandPart>
</feature>
<comment type="function">
    <text evidence="11">Involved in methylamine metabolism. Essential for the maturation of the beta subunit of MADH, presumably via a step in the biosynthesis of tryptophan tryptophylquinone (TTQ), the cofactor of MADH.</text>
</comment>
<comment type="pathway">
    <text evidence="2">One-carbon metabolism; methylamine degradation.</text>
</comment>
<dbReference type="PANTHER" id="PTHR30600:SF7">
    <property type="entry name" value="CYTOCHROME C PEROXIDASE-RELATED"/>
    <property type="match status" value="1"/>
</dbReference>
<feature type="binding site" description="covalent" evidence="13">
    <location>
        <position position="228"/>
    </location>
    <ligand>
        <name>heme c</name>
        <dbReference type="ChEBI" id="CHEBI:61717"/>
        <label>2</label>
    </ligand>
</feature>
<evidence type="ECO:0000256" key="12">
    <source>
        <dbReference type="ARBA" id="ARBA00073576"/>
    </source>
</evidence>
<evidence type="ECO:0000256" key="4">
    <source>
        <dbReference type="ARBA" id="ARBA00022617"/>
    </source>
</evidence>
<keyword evidence="8" id="KW-0249">Electron transport</keyword>
<keyword evidence="3" id="KW-0813">Transport</keyword>
<dbReference type="InterPro" id="IPR009056">
    <property type="entry name" value="Cyt_c-like_dom"/>
</dbReference>
<dbReference type="Pfam" id="PF03150">
    <property type="entry name" value="CCP_MauG"/>
    <property type="match status" value="1"/>
</dbReference>
<dbReference type="PIRSF" id="PIRSF000294">
    <property type="entry name" value="Cytochrome-c_peroxidase"/>
    <property type="match status" value="1"/>
</dbReference>
<evidence type="ECO:0000256" key="10">
    <source>
        <dbReference type="ARBA" id="ARBA00023004"/>
    </source>
</evidence>
<dbReference type="PANTHER" id="PTHR30600">
    <property type="entry name" value="CYTOCHROME C PEROXIDASE-RELATED"/>
    <property type="match status" value="1"/>
</dbReference>
<keyword evidence="4 13" id="KW-0349">Heme</keyword>
<evidence type="ECO:0000256" key="2">
    <source>
        <dbReference type="ARBA" id="ARBA00004856"/>
    </source>
</evidence>
<comment type="subcellular location">
    <subcellularLocation>
        <location evidence="1">Periplasm</location>
    </subcellularLocation>
</comment>
<keyword evidence="16" id="KW-0575">Peroxidase</keyword>
<dbReference type="GO" id="GO:0009055">
    <property type="term" value="F:electron transfer activity"/>
    <property type="evidence" value="ECO:0007669"/>
    <property type="project" value="InterPro"/>
</dbReference>
<feature type="binding site" description="covalent" evidence="13">
    <location>
        <position position="81"/>
    </location>
    <ligand>
        <name>heme c</name>
        <dbReference type="ChEBI" id="CHEBI:61717"/>
        <label>1</label>
    </ligand>
</feature>
<dbReference type="InterPro" id="IPR051395">
    <property type="entry name" value="Cytochrome_c_Peroxidase/MauG"/>
</dbReference>
<evidence type="ECO:0000256" key="1">
    <source>
        <dbReference type="ARBA" id="ARBA00004418"/>
    </source>
</evidence>
<dbReference type="InterPro" id="IPR036909">
    <property type="entry name" value="Cyt_c-like_dom_sf"/>
</dbReference>
<evidence type="ECO:0000256" key="6">
    <source>
        <dbReference type="ARBA" id="ARBA00022729"/>
    </source>
</evidence>
<feature type="binding site" description="axial binding residue" evidence="14">
    <location>
        <position position="82"/>
    </location>
    <ligand>
        <name>heme c</name>
        <dbReference type="ChEBI" id="CHEBI:61717"/>
        <label>1</label>
    </ligand>
    <ligandPart>
        <name>Fe</name>
        <dbReference type="ChEBI" id="CHEBI:18248"/>
    </ligandPart>
</feature>
<name>A0A2Z6IIK7_ACIFI</name>
<feature type="binding site" description="covalent" evidence="13">
    <location>
        <position position="78"/>
    </location>
    <ligand>
        <name>heme c</name>
        <dbReference type="ChEBI" id="CHEBI:61717"/>
        <label>1</label>
    </ligand>
</feature>
<dbReference type="Proteomes" id="UP000280188">
    <property type="component" value="Chromosome"/>
</dbReference>
<evidence type="ECO:0000256" key="8">
    <source>
        <dbReference type="ARBA" id="ARBA00022982"/>
    </source>
</evidence>
<feature type="binding site" description="axial binding residue" evidence="14">
    <location>
        <position position="316"/>
    </location>
    <ligand>
        <name>heme c</name>
        <dbReference type="ChEBI" id="CHEBI:61717"/>
        <label>2</label>
    </ligand>
    <ligandPart>
        <name>Fe</name>
        <dbReference type="ChEBI" id="CHEBI:18248"/>
    </ligandPart>
</feature>
<dbReference type="Gene3D" id="1.10.760.10">
    <property type="entry name" value="Cytochrome c-like domain"/>
    <property type="match status" value="2"/>
</dbReference>
<dbReference type="AlphaFoldDB" id="A0A2Z6IIK7"/>
<keyword evidence="5 14" id="KW-0479">Metal-binding</keyword>
<feature type="binding site" description="covalent" evidence="13">
    <location>
        <position position="225"/>
    </location>
    <ligand>
        <name>heme c</name>
        <dbReference type="ChEBI" id="CHEBI:61717"/>
        <label>2</label>
    </ligand>
</feature>
<proteinExistence type="predicted"/>
<dbReference type="GO" id="GO:0020037">
    <property type="term" value="F:heme binding"/>
    <property type="evidence" value="ECO:0007669"/>
    <property type="project" value="InterPro"/>
</dbReference>
<keyword evidence="9" id="KW-0560">Oxidoreductase</keyword>
<evidence type="ECO:0000259" key="15">
    <source>
        <dbReference type="PROSITE" id="PS51007"/>
    </source>
</evidence>
<gene>
    <name evidence="16" type="ORF">AFERRID_17460</name>
</gene>
<evidence type="ECO:0000256" key="5">
    <source>
        <dbReference type="ARBA" id="ARBA00022723"/>
    </source>
</evidence>
<evidence type="ECO:0000256" key="3">
    <source>
        <dbReference type="ARBA" id="ARBA00022448"/>
    </source>
</evidence>
<dbReference type="GO" id="GO:0004130">
    <property type="term" value="F:cytochrome-c peroxidase activity"/>
    <property type="evidence" value="ECO:0007669"/>
    <property type="project" value="TreeGrafter"/>
</dbReference>
<sequence length="377" mass="41285">MEKAGSLHARKRHRLAAARTVLAAAVGFGGIAVAFAFGGEFPSKVPVPANNPMTPQKISLGKQLFFDPRLSLTGDVSCETCHNVMGNGSDGLPLSFGVLGRVDTPRHAPSVFNAAFNTVQFWDGRADSLEAQAKGPILNHVEMGMPNAADLVKRLQEIPGYRDEFRKVFGDKDPITFDHVVQAIATYERTLVTPDSPYDRYVKGDKAALSSSAIEGMKTIRSFGCESCHAGPMFDNPGTPMGTGWFQKFPVQPHNPVCAKYVQKYHLMDDPGRFDVTHKAVDMHVFKVPSWRNVALEAPYFQNGSVRTLQTAVRVMAACQLGLTVTNKQVSDIVSFLDSLTGKFPKETMPTLPETPNTTIMMNVSRLQKVAVENEKK</sequence>
<dbReference type="KEGG" id="afj:AFERRID_17460"/>
<dbReference type="EMBL" id="AP018795">
    <property type="protein sequence ID" value="BBF65528.1"/>
    <property type="molecule type" value="Genomic_DNA"/>
</dbReference>
<keyword evidence="17" id="KW-1185">Reference proteome</keyword>
<comment type="PTM">
    <text evidence="13">Binds 2 heme groups per subunit.</text>
</comment>
<dbReference type="GO" id="GO:0042597">
    <property type="term" value="C:periplasmic space"/>
    <property type="evidence" value="ECO:0007669"/>
    <property type="project" value="UniProtKB-SubCell"/>
</dbReference>
<keyword evidence="10 14" id="KW-0408">Iron</keyword>
<dbReference type="PROSITE" id="PS51007">
    <property type="entry name" value="CYTC"/>
    <property type="match status" value="1"/>
</dbReference>
<evidence type="ECO:0000256" key="9">
    <source>
        <dbReference type="ARBA" id="ARBA00023002"/>
    </source>
</evidence>
<feature type="domain" description="Cytochrome c" evidence="15">
    <location>
        <begin position="56"/>
        <end position="185"/>
    </location>
</feature>
<reference evidence="16 17" key="1">
    <citation type="journal article" date="2018" name="Microbiol. Resour. Announc.">
        <title>Complete Genome Sequence of Acidithiobacillus ferridurans JCM 18981.</title>
        <authorList>
            <person name="Miyauchi T."/>
            <person name="Kouzuma A."/>
            <person name="Abe T."/>
            <person name="Watanabe K."/>
        </authorList>
    </citation>
    <scope>NUCLEOTIDE SEQUENCE [LARGE SCALE GENOMIC DNA]</scope>
    <source>
        <strain evidence="17">ATCC 33020 / DSM 29468 / JCM 18981 / 11Fe</strain>
    </source>
</reference>
<evidence type="ECO:0000256" key="13">
    <source>
        <dbReference type="PIRSR" id="PIRSR000294-1"/>
    </source>
</evidence>
<evidence type="ECO:0000313" key="16">
    <source>
        <dbReference type="EMBL" id="BBF65528.1"/>
    </source>
</evidence>
<evidence type="ECO:0000256" key="7">
    <source>
        <dbReference type="ARBA" id="ARBA00022764"/>
    </source>
</evidence>
<comment type="cofactor">
    <cofactor evidence="13">
        <name>heme</name>
        <dbReference type="ChEBI" id="CHEBI:30413"/>
    </cofactor>
    <text evidence="13">Binds 2 heme groups.</text>
</comment>
<accession>A0A2Z6IIK7</accession>
<organism evidence="16 17">
    <name type="scientific">Acidithiobacillus ferridurans</name>
    <dbReference type="NCBI Taxonomy" id="1232575"/>
    <lineage>
        <taxon>Bacteria</taxon>
        <taxon>Pseudomonadati</taxon>
        <taxon>Pseudomonadota</taxon>
        <taxon>Acidithiobacillia</taxon>
        <taxon>Acidithiobacillales</taxon>
        <taxon>Acidithiobacillaceae</taxon>
        <taxon>Acidithiobacillus</taxon>
    </lineage>
</organism>
<protein>
    <recommendedName>
        <fullName evidence="12">Methylamine utilization protein MauG</fullName>
    </recommendedName>
</protein>
<keyword evidence="6" id="KW-0732">Signal</keyword>
<dbReference type="InterPro" id="IPR026259">
    <property type="entry name" value="MauG/Cytc_peroxidase"/>
</dbReference>
<dbReference type="SUPFAM" id="SSF46626">
    <property type="entry name" value="Cytochrome c"/>
    <property type="match status" value="2"/>
</dbReference>